<gene>
    <name evidence="8" type="ORF">PYX00_007509</name>
</gene>
<keyword evidence="3" id="KW-0210">Decarboxylase</keyword>
<reference evidence="8" key="1">
    <citation type="journal article" date="2024" name="Gigascience">
        <title>Chromosome-level genome of the poultry shaft louse Menopon gallinae provides insight into the host-switching and adaptive evolution of parasitic lice.</title>
        <authorList>
            <person name="Xu Y."/>
            <person name="Ma L."/>
            <person name="Liu S."/>
            <person name="Liang Y."/>
            <person name="Liu Q."/>
            <person name="He Z."/>
            <person name="Tian L."/>
            <person name="Duan Y."/>
            <person name="Cai W."/>
            <person name="Li H."/>
            <person name="Song F."/>
        </authorList>
    </citation>
    <scope>NUCLEOTIDE SEQUENCE</scope>
    <source>
        <strain evidence="8">Cailab_2023a</strain>
    </source>
</reference>
<accession>A0AAW2HJB1</accession>
<dbReference type="Gene3D" id="3.40.640.10">
    <property type="entry name" value="Type I PLP-dependent aspartate aminotransferase-like (Major domain)"/>
    <property type="match status" value="1"/>
</dbReference>
<evidence type="ECO:0000256" key="1">
    <source>
        <dbReference type="ARBA" id="ARBA00001933"/>
    </source>
</evidence>
<dbReference type="AlphaFoldDB" id="A0AAW2HJB1"/>
<dbReference type="Pfam" id="PF00282">
    <property type="entry name" value="Pyridoxal_deC"/>
    <property type="match status" value="1"/>
</dbReference>
<dbReference type="GO" id="GO:0019752">
    <property type="term" value="P:carboxylic acid metabolic process"/>
    <property type="evidence" value="ECO:0007669"/>
    <property type="project" value="InterPro"/>
</dbReference>
<dbReference type="SUPFAM" id="SSF53383">
    <property type="entry name" value="PLP-dependent transferases"/>
    <property type="match status" value="1"/>
</dbReference>
<dbReference type="InterPro" id="IPR015421">
    <property type="entry name" value="PyrdxlP-dep_Trfase_major"/>
</dbReference>
<dbReference type="Gene3D" id="3.90.1150.10">
    <property type="entry name" value="Aspartate Aminotransferase, domain 1"/>
    <property type="match status" value="1"/>
</dbReference>
<feature type="modified residue" description="N6-(pyridoxal phosphate)lysine" evidence="6">
    <location>
        <position position="282"/>
    </location>
</feature>
<evidence type="ECO:0000256" key="3">
    <source>
        <dbReference type="ARBA" id="ARBA00022793"/>
    </source>
</evidence>
<comment type="cofactor">
    <cofactor evidence="1 6 7">
        <name>pyridoxal 5'-phosphate</name>
        <dbReference type="ChEBI" id="CHEBI:597326"/>
    </cofactor>
</comment>
<evidence type="ECO:0000256" key="5">
    <source>
        <dbReference type="ARBA" id="ARBA00023239"/>
    </source>
</evidence>
<comment type="similarity">
    <text evidence="2 7">Belongs to the group II decarboxylase family.</text>
</comment>
<sequence>MSLEDFRVRGKEVIDFVCDYSGKVEGNRVTPDVEPGFLSRQLPKEAPKNGYHAYFPMGRGCPSLIADIITGVLGCAGSSWLSSPACTELETIVLDWLGKAMSIPPHFIYSTPGSTGGGVIQCSTSDCILVCMLAARTAAIKYLKEQNPDGDEHDSVYLPRLVAYTSKEAHAAVERCARIAMVRLRLLNTDNQSSLRGPTLADAVQSDQENGLHPFFVNCTLGTIGSCGFDNLKEIGPIVKKLPSCWLHVDASYAGCGFICPELRYLKEGMEFADSFNASCSKWLTITADCSCLWVKDRCKLTSSLITDPVLLQHERARQSIDYRNWGVQLSRSFKALKLWFTLRYYGVEGLQTYIRNHCKLAKEFEKLVSRDNRFELVNEVRVGLITFRLIGSDEKNQELLAAINKEGQIHMVPARVRDKYSLRFCITHPEATQAQVDAAWNTIQKHTAEVVDRQQGEKYSEIAEEDRKRYAFVEFVPEDLYYEWQSGTLTDGTGPMYVPLKMGDGTKTFTEDQEIYHDVKTILN</sequence>
<keyword evidence="5 7" id="KW-0456">Lyase</keyword>
<dbReference type="GO" id="GO:0016831">
    <property type="term" value="F:carboxy-lyase activity"/>
    <property type="evidence" value="ECO:0007669"/>
    <property type="project" value="UniProtKB-KW"/>
</dbReference>
<dbReference type="Gene3D" id="1.20.1340.10">
    <property type="entry name" value="dopa decarboxylase, N-terminal domain"/>
    <property type="match status" value="1"/>
</dbReference>
<evidence type="ECO:0000256" key="6">
    <source>
        <dbReference type="PIRSR" id="PIRSR602129-50"/>
    </source>
</evidence>
<dbReference type="InterPro" id="IPR015424">
    <property type="entry name" value="PyrdxlP-dep_Trfase"/>
</dbReference>
<keyword evidence="4 6" id="KW-0663">Pyridoxal phosphate</keyword>
<dbReference type="InterPro" id="IPR002129">
    <property type="entry name" value="PyrdxlP-dep_de-COase"/>
</dbReference>
<dbReference type="PRINTS" id="PR00800">
    <property type="entry name" value="YHDCRBOXLASE"/>
</dbReference>
<evidence type="ECO:0000256" key="4">
    <source>
        <dbReference type="ARBA" id="ARBA00022898"/>
    </source>
</evidence>
<dbReference type="PANTHER" id="PTHR11999">
    <property type="entry name" value="GROUP II PYRIDOXAL-5-PHOSPHATE DECARBOXYLASE"/>
    <property type="match status" value="1"/>
</dbReference>
<proteinExistence type="inferred from homology"/>
<dbReference type="PANTHER" id="PTHR11999:SF70">
    <property type="entry name" value="MIP05841P"/>
    <property type="match status" value="1"/>
</dbReference>
<dbReference type="InterPro" id="IPR015422">
    <property type="entry name" value="PyrdxlP-dep_Trfase_small"/>
</dbReference>
<dbReference type="InterPro" id="IPR010977">
    <property type="entry name" value="Aromatic_deC"/>
</dbReference>
<protein>
    <recommendedName>
        <fullName evidence="9">Tyrosine decarboxylase</fullName>
    </recommendedName>
</protein>
<evidence type="ECO:0000256" key="2">
    <source>
        <dbReference type="ARBA" id="ARBA00009533"/>
    </source>
</evidence>
<evidence type="ECO:0000313" key="8">
    <source>
        <dbReference type="EMBL" id="KAL0269929.1"/>
    </source>
</evidence>
<dbReference type="GO" id="GO:0005737">
    <property type="term" value="C:cytoplasm"/>
    <property type="evidence" value="ECO:0007669"/>
    <property type="project" value="TreeGrafter"/>
</dbReference>
<name>A0AAW2HJB1_9NEOP</name>
<dbReference type="GO" id="GO:0030170">
    <property type="term" value="F:pyridoxal phosphate binding"/>
    <property type="evidence" value="ECO:0007669"/>
    <property type="project" value="InterPro"/>
</dbReference>
<dbReference type="GO" id="GO:0006520">
    <property type="term" value="P:amino acid metabolic process"/>
    <property type="evidence" value="ECO:0007669"/>
    <property type="project" value="InterPro"/>
</dbReference>
<organism evidence="8">
    <name type="scientific">Menopon gallinae</name>
    <name type="common">poultry shaft louse</name>
    <dbReference type="NCBI Taxonomy" id="328185"/>
    <lineage>
        <taxon>Eukaryota</taxon>
        <taxon>Metazoa</taxon>
        <taxon>Ecdysozoa</taxon>
        <taxon>Arthropoda</taxon>
        <taxon>Hexapoda</taxon>
        <taxon>Insecta</taxon>
        <taxon>Pterygota</taxon>
        <taxon>Neoptera</taxon>
        <taxon>Paraneoptera</taxon>
        <taxon>Psocodea</taxon>
        <taxon>Troctomorpha</taxon>
        <taxon>Phthiraptera</taxon>
        <taxon>Amblycera</taxon>
        <taxon>Menoponidae</taxon>
        <taxon>Menopon</taxon>
    </lineage>
</organism>
<comment type="caution">
    <text evidence="8">The sequence shown here is derived from an EMBL/GenBank/DDBJ whole genome shotgun (WGS) entry which is preliminary data.</text>
</comment>
<evidence type="ECO:0008006" key="9">
    <source>
        <dbReference type="Google" id="ProtNLM"/>
    </source>
</evidence>
<evidence type="ECO:0000256" key="7">
    <source>
        <dbReference type="RuleBase" id="RU000382"/>
    </source>
</evidence>
<dbReference type="EMBL" id="JARGDH010000004">
    <property type="protein sequence ID" value="KAL0269929.1"/>
    <property type="molecule type" value="Genomic_DNA"/>
</dbReference>